<evidence type="ECO:0000256" key="10">
    <source>
        <dbReference type="ARBA" id="ARBA00023136"/>
    </source>
</evidence>
<keyword evidence="7 11" id="KW-0067">ATP-binding</keyword>
<keyword evidence="9 11" id="KW-1133">Transmembrane helix</keyword>
<dbReference type="Pfam" id="PF00122">
    <property type="entry name" value="E1-E2_ATPase"/>
    <property type="match status" value="1"/>
</dbReference>
<protein>
    <submittedName>
        <fullName evidence="14">Heavy metal translocating P-type ATPase</fullName>
    </submittedName>
</protein>
<gene>
    <name evidence="14" type="ORF">DAERI_020013</name>
</gene>
<dbReference type="PRINTS" id="PR00119">
    <property type="entry name" value="CATATPASE"/>
</dbReference>
<keyword evidence="15" id="KW-1185">Reference proteome</keyword>
<dbReference type="GO" id="GO:0055070">
    <property type="term" value="P:copper ion homeostasis"/>
    <property type="evidence" value="ECO:0007669"/>
    <property type="project" value="TreeGrafter"/>
</dbReference>
<dbReference type="InterPro" id="IPR018303">
    <property type="entry name" value="ATPase_P-typ_P_site"/>
</dbReference>
<feature type="transmembrane region" description="Helical" evidence="11">
    <location>
        <begin position="788"/>
        <end position="812"/>
    </location>
</feature>
<dbReference type="InterPro" id="IPR036412">
    <property type="entry name" value="HAD-like_sf"/>
</dbReference>
<feature type="region of interest" description="Disordered" evidence="12">
    <location>
        <begin position="122"/>
        <end position="161"/>
    </location>
</feature>
<evidence type="ECO:0000256" key="11">
    <source>
        <dbReference type="RuleBase" id="RU362081"/>
    </source>
</evidence>
<dbReference type="FunFam" id="2.70.150.10:FF:000020">
    <property type="entry name" value="Copper-exporting P-type ATPase A"/>
    <property type="match status" value="1"/>
</dbReference>
<evidence type="ECO:0000256" key="9">
    <source>
        <dbReference type="ARBA" id="ARBA00022989"/>
    </source>
</evidence>
<evidence type="ECO:0000256" key="5">
    <source>
        <dbReference type="ARBA" id="ARBA00022723"/>
    </source>
</evidence>
<dbReference type="SFLD" id="SFLDG00002">
    <property type="entry name" value="C1.7:_P-type_atpase_like"/>
    <property type="match status" value="1"/>
</dbReference>
<dbReference type="GO" id="GO:0005524">
    <property type="term" value="F:ATP binding"/>
    <property type="evidence" value="ECO:0007669"/>
    <property type="project" value="UniProtKB-UniRule"/>
</dbReference>
<dbReference type="NCBIfam" id="TIGR01494">
    <property type="entry name" value="ATPase_P-type"/>
    <property type="match status" value="1"/>
</dbReference>
<keyword evidence="8" id="KW-1278">Translocase</keyword>
<dbReference type="GO" id="GO:0005886">
    <property type="term" value="C:plasma membrane"/>
    <property type="evidence" value="ECO:0007669"/>
    <property type="project" value="UniProtKB-SubCell"/>
</dbReference>
<evidence type="ECO:0000259" key="13">
    <source>
        <dbReference type="PROSITE" id="PS50846"/>
    </source>
</evidence>
<feature type="compositionally biased region" description="Basic residues" evidence="12">
    <location>
        <begin position="1"/>
        <end position="10"/>
    </location>
</feature>
<evidence type="ECO:0000256" key="8">
    <source>
        <dbReference type="ARBA" id="ARBA00022967"/>
    </source>
</evidence>
<proteinExistence type="inferred from homology"/>
<evidence type="ECO:0000256" key="7">
    <source>
        <dbReference type="ARBA" id="ARBA00022840"/>
    </source>
</evidence>
<feature type="transmembrane region" description="Helical" evidence="11">
    <location>
        <begin position="818"/>
        <end position="838"/>
    </location>
</feature>
<dbReference type="InterPro" id="IPR006121">
    <property type="entry name" value="HMA_dom"/>
</dbReference>
<feature type="transmembrane region" description="Helical" evidence="11">
    <location>
        <begin position="232"/>
        <end position="252"/>
    </location>
</feature>
<dbReference type="SFLD" id="SFLDS00003">
    <property type="entry name" value="Haloacid_Dehalogenase"/>
    <property type="match status" value="1"/>
</dbReference>
<dbReference type="RefSeq" id="WP_103127994.1">
    <property type="nucleotide sequence ID" value="NZ_BFAG01000002.1"/>
</dbReference>
<dbReference type="SFLD" id="SFLDF00027">
    <property type="entry name" value="p-type_atpase"/>
    <property type="match status" value="1"/>
</dbReference>
<keyword evidence="10 11" id="KW-0472">Membrane</keyword>
<dbReference type="PANTHER" id="PTHR43520:SF8">
    <property type="entry name" value="P-TYPE CU(+) TRANSPORTER"/>
    <property type="match status" value="1"/>
</dbReference>
<feature type="transmembrane region" description="Helical" evidence="11">
    <location>
        <begin position="293"/>
        <end position="311"/>
    </location>
</feature>
<dbReference type="CDD" id="cd02094">
    <property type="entry name" value="P-type_ATPase_Cu-like"/>
    <property type="match status" value="1"/>
</dbReference>
<dbReference type="InterPro" id="IPR023299">
    <property type="entry name" value="ATPase_P-typ_cyto_dom_N"/>
</dbReference>
<reference evidence="15" key="1">
    <citation type="submission" date="2018-01" db="EMBL/GenBank/DDBJ databases">
        <title>Draft Genome Sequence of the Radioresistant Bacterium Deinococcus aerius TR0125, Isolated from the Higher Atmosphere above Japan.</title>
        <authorList>
            <person name="Satoh K."/>
            <person name="Arai H."/>
            <person name="Sanzen T."/>
            <person name="Kawaguchi Y."/>
            <person name="Hayashi H."/>
            <person name="Yokobori S."/>
            <person name="Yamagishi A."/>
            <person name="Oono Y."/>
            <person name="Narumi I."/>
        </authorList>
    </citation>
    <scope>NUCLEOTIDE SEQUENCE [LARGE SCALE GENOMIC DNA]</scope>
    <source>
        <strain evidence="15">TR0125</strain>
    </source>
</reference>
<dbReference type="PANTHER" id="PTHR43520">
    <property type="entry name" value="ATP7, ISOFORM B"/>
    <property type="match status" value="1"/>
</dbReference>
<feature type="compositionally biased region" description="Polar residues" evidence="12">
    <location>
        <begin position="131"/>
        <end position="143"/>
    </location>
</feature>
<dbReference type="Pfam" id="PF00702">
    <property type="entry name" value="Hydrolase"/>
    <property type="match status" value="1"/>
</dbReference>
<dbReference type="SUPFAM" id="SSF56784">
    <property type="entry name" value="HAD-like"/>
    <property type="match status" value="1"/>
</dbReference>
<dbReference type="SUPFAM" id="SSF81653">
    <property type="entry name" value="Calcium ATPase, transduction domain A"/>
    <property type="match status" value="1"/>
</dbReference>
<keyword evidence="4 11" id="KW-0812">Transmembrane</keyword>
<dbReference type="InterPro" id="IPR023214">
    <property type="entry name" value="HAD_sf"/>
</dbReference>
<dbReference type="InterPro" id="IPR044492">
    <property type="entry name" value="P_typ_ATPase_HD_dom"/>
</dbReference>
<evidence type="ECO:0000256" key="6">
    <source>
        <dbReference type="ARBA" id="ARBA00022741"/>
    </source>
</evidence>
<dbReference type="Gene3D" id="2.70.150.10">
    <property type="entry name" value="Calcium-transporting ATPase, cytoplasmic transduction domain A"/>
    <property type="match status" value="1"/>
</dbReference>
<keyword evidence="5 11" id="KW-0479">Metal-binding</keyword>
<dbReference type="OrthoDB" id="73457at2"/>
<dbReference type="InterPro" id="IPR023298">
    <property type="entry name" value="ATPase_P-typ_TM_dom_sf"/>
</dbReference>
<dbReference type="SUPFAM" id="SSF81665">
    <property type="entry name" value="Calcium ATPase, transmembrane domain M"/>
    <property type="match status" value="1"/>
</dbReference>
<feature type="transmembrane region" description="Helical" evidence="11">
    <location>
        <begin position="473"/>
        <end position="495"/>
    </location>
</feature>
<evidence type="ECO:0000256" key="3">
    <source>
        <dbReference type="ARBA" id="ARBA00022475"/>
    </source>
</evidence>
<evidence type="ECO:0000313" key="14">
    <source>
        <dbReference type="EMBL" id="GBF04416.1"/>
    </source>
</evidence>
<dbReference type="GO" id="GO:0005507">
    <property type="term" value="F:copper ion binding"/>
    <property type="evidence" value="ECO:0007669"/>
    <property type="project" value="TreeGrafter"/>
</dbReference>
<dbReference type="InterPro" id="IPR059000">
    <property type="entry name" value="ATPase_P-type_domA"/>
</dbReference>
<dbReference type="GO" id="GO:0016887">
    <property type="term" value="F:ATP hydrolysis activity"/>
    <property type="evidence" value="ECO:0007669"/>
    <property type="project" value="InterPro"/>
</dbReference>
<feature type="transmembrane region" description="Helical" evidence="11">
    <location>
        <begin position="264"/>
        <end position="287"/>
    </location>
</feature>
<dbReference type="AlphaFoldDB" id="A0A2I9D1X1"/>
<feature type="domain" description="HMA" evidence="13">
    <location>
        <begin position="21"/>
        <end position="87"/>
    </location>
</feature>
<evidence type="ECO:0000256" key="4">
    <source>
        <dbReference type="ARBA" id="ARBA00022692"/>
    </source>
</evidence>
<keyword evidence="3 11" id="KW-1003">Cell membrane</keyword>
<feature type="transmembrane region" description="Helical" evidence="11">
    <location>
        <begin position="200"/>
        <end position="220"/>
    </location>
</feature>
<evidence type="ECO:0000313" key="15">
    <source>
        <dbReference type="Proteomes" id="UP000236569"/>
    </source>
</evidence>
<dbReference type="InterPro" id="IPR001757">
    <property type="entry name" value="P_typ_ATPase"/>
</dbReference>
<dbReference type="NCBIfam" id="TIGR01511">
    <property type="entry name" value="ATPase-IB1_Cu"/>
    <property type="match status" value="1"/>
</dbReference>
<keyword evidence="6 11" id="KW-0547">Nucleotide-binding</keyword>
<dbReference type="InterPro" id="IPR027256">
    <property type="entry name" value="P-typ_ATPase_IB"/>
</dbReference>
<dbReference type="InterPro" id="IPR008250">
    <property type="entry name" value="ATPase_P-typ_transduc_dom_A_sf"/>
</dbReference>
<dbReference type="PROSITE" id="PS50846">
    <property type="entry name" value="HMA_2"/>
    <property type="match status" value="1"/>
</dbReference>
<feature type="transmembrane region" description="Helical" evidence="11">
    <location>
        <begin position="448"/>
        <end position="467"/>
    </location>
</feature>
<dbReference type="CDD" id="cd00371">
    <property type="entry name" value="HMA"/>
    <property type="match status" value="1"/>
</dbReference>
<dbReference type="Proteomes" id="UP000236569">
    <property type="component" value="Unassembled WGS sequence"/>
</dbReference>
<evidence type="ECO:0000256" key="1">
    <source>
        <dbReference type="ARBA" id="ARBA00004651"/>
    </source>
</evidence>
<evidence type="ECO:0000256" key="2">
    <source>
        <dbReference type="ARBA" id="ARBA00006024"/>
    </source>
</evidence>
<name>A0A2I9D1X1_9DEIO</name>
<comment type="caution">
    <text evidence="14">The sequence shown here is derived from an EMBL/GenBank/DDBJ whole genome shotgun (WGS) entry which is preliminary data.</text>
</comment>
<feature type="region of interest" description="Disordered" evidence="12">
    <location>
        <begin position="1"/>
        <end position="20"/>
    </location>
</feature>
<dbReference type="EMBL" id="BFAG01000002">
    <property type="protein sequence ID" value="GBF04416.1"/>
    <property type="molecule type" value="Genomic_DNA"/>
</dbReference>
<dbReference type="PROSITE" id="PS00154">
    <property type="entry name" value="ATPASE_E1_E2"/>
    <property type="match status" value="1"/>
</dbReference>
<dbReference type="InterPro" id="IPR036163">
    <property type="entry name" value="HMA_dom_sf"/>
</dbReference>
<organism evidence="14 15">
    <name type="scientific">Deinococcus aerius</name>
    <dbReference type="NCBI Taxonomy" id="200253"/>
    <lineage>
        <taxon>Bacteria</taxon>
        <taxon>Thermotogati</taxon>
        <taxon>Deinococcota</taxon>
        <taxon>Deinococci</taxon>
        <taxon>Deinococcales</taxon>
        <taxon>Deinococcaceae</taxon>
        <taxon>Deinococcus</taxon>
    </lineage>
</organism>
<accession>A0A2I9D1X1</accession>
<dbReference type="Gene3D" id="3.40.50.1000">
    <property type="entry name" value="HAD superfamily/HAD-like"/>
    <property type="match status" value="1"/>
</dbReference>
<sequence>MTRQHETHHHGQTEASTQTSSVLEVAFRNCYDGSEFADLERSLSAIAGVQSVHIDRTRAVAHLGYDPGNVTEPELRRRLHAAGYDCDCEDCPPSAVQPGHPRVGHADRRHTGHDHAAMLARAATSAPHAPPTQSQGRQDTSAETGHAGHDHPAMTTSTSHPAAHDHAAMMASGAGAHAQMGHDEHAGHGEAMVQGMLRRFVISLVLTVPVVLYSPIGEVLGFTAMPPLGLSMAWFGLILATPVVWWGGWPFISAAWRALRRGEANMMTLIATGILVSWVFSVYATLFLGGREVFFEAAAMLTTLSLLGHWLEMRARFATGRAVEALLKLAPSTARVVRQGQEVEVPLEQVVVGDELAVRPGDRVPVDGEVVSGSSYVDESMITGEPIPVAKNPGAKVTGGTVNQNGAFHFRATAVGADTALSRIVQMVQNAQASKAPAQRLADTAGKYLVYVALTSGLIAFLVWYFLGNEGVVFALTATVSAIVIACPDALALATPTAITVGVGKGAREGVLFKNATALEATAGVNTVIFDKTGTLTEGKPALTDVIPVPGVGEADLLHLAASADRPSQHPLAEAIVRGAQARGVDIQRPDAFDSVPGHGVVATVQGQRVLIGNRKLMDREGVDVGALPGEVDRLAADGKTAMYVAADGRALGVVAVADTIRETARTAVQVLHGLGVQTVMLTGDNRRTAEAVARQLGMDTVIAEVLPGDKAAKVQELQGQGRNVAMVGDGVNDAPALAQADVGIAIGAGTDVAVETADVVLVRNSPADVASSIELARRVRGKIKQNLFWAAIYNVLAIPFAAGVLYPAYGILLRPEWAALLMSASTVIVTVNALLLNRVRLGRHPARPQTALASATQAH</sequence>
<dbReference type="SUPFAM" id="SSF55008">
    <property type="entry name" value="HMA, heavy metal-associated domain"/>
    <property type="match status" value="1"/>
</dbReference>
<comment type="subcellular location">
    <subcellularLocation>
        <location evidence="1">Cell membrane</location>
        <topology evidence="1">Multi-pass membrane protein</topology>
    </subcellularLocation>
</comment>
<evidence type="ECO:0000256" key="12">
    <source>
        <dbReference type="SAM" id="MobiDB-lite"/>
    </source>
</evidence>
<dbReference type="GO" id="GO:0043682">
    <property type="term" value="F:P-type divalent copper transporter activity"/>
    <property type="evidence" value="ECO:0007669"/>
    <property type="project" value="TreeGrafter"/>
</dbReference>
<dbReference type="NCBIfam" id="TIGR01525">
    <property type="entry name" value="ATPase-IB_hvy"/>
    <property type="match status" value="1"/>
</dbReference>
<comment type="similarity">
    <text evidence="2 11">Belongs to the cation transport ATPase (P-type) (TC 3.A.3) family. Type IB subfamily.</text>
</comment>
<dbReference type="Gene3D" id="3.40.1110.10">
    <property type="entry name" value="Calcium-transporting ATPase, cytoplasmic domain N"/>
    <property type="match status" value="1"/>
</dbReference>